<gene>
    <name evidence="12 13" type="primary">LOC105055580</name>
</gene>
<dbReference type="OrthoDB" id="10056939at2759"/>
<dbReference type="Pfam" id="PF05920">
    <property type="entry name" value="Homeobox_KN"/>
    <property type="match status" value="1"/>
</dbReference>
<keyword evidence="4 8" id="KW-0238">DNA-binding</keyword>
<dbReference type="Pfam" id="PF07526">
    <property type="entry name" value="POX"/>
    <property type="match status" value="1"/>
</dbReference>
<dbReference type="InterPro" id="IPR050224">
    <property type="entry name" value="TALE_homeobox"/>
</dbReference>
<feature type="domain" description="Homeobox" evidence="10">
    <location>
        <begin position="530"/>
        <end position="593"/>
    </location>
</feature>
<dbReference type="InterPro" id="IPR008422">
    <property type="entry name" value="KN_HD"/>
</dbReference>
<evidence type="ECO:0000256" key="6">
    <source>
        <dbReference type="ARBA" id="ARBA00023163"/>
    </source>
</evidence>
<name>A0A6I9S0W3_ELAGV</name>
<proteinExistence type="inferred from homology"/>
<keyword evidence="5 8" id="KW-0371">Homeobox</keyword>
<evidence type="ECO:0000256" key="3">
    <source>
        <dbReference type="ARBA" id="ARBA00023015"/>
    </source>
</evidence>
<sequence>MQDSQNWLLGMNSFRPESEAHVAQQSRRDKLRVQHIDPIPDLVQVRDVYDPALFSSSAHIHNLPLGGAETSITNPSPSSFQETPGHLARASDPRGPCVWRAQQPSCDWIVASPAPMTNSLASPGASHFKPGFSSYPDASTELSSQENHEQQCGDLHFPSSQFHHPALQDVVTSVGDHGLELPSVREPGQPGSWVDSGNELLLLPSFAEQPNTVWVSRQPPQWNGEGGFTRGKVEEGFTTVGSEGGAQGLSLTLSSNPASELHVAQLEERFGLPSSRASGAGQSCPYPRFSMGDRGYGGSLQGMVSSPVAETRRAVGPLGPFTGYATILKSSRFLKPAQQLLDEFCSAVKQCHVGGSSCGVSSANCDGVVAGEKENSARGGSSAVSSSSTFHGSSTEAAVGGEAAQIHRPEMQQKKAKLLYMLGEVCRRYKQYHQQMQMVVSAFDSVAGLSSATPYTSLALKSVSKHFRCIKNAISDQLQHISKVLGEEFIKSPCSSRGETTMTPKLKYVDQSLRKQKAGENSLGFVDQNQPVWRPQRGLPERAVAVLRAWLFDHFLHPYPTDTDKHMLATQTGLSRNQVSNWFINARVRLWKPMVEEIHMLETKGMNGMDLNSGNRNGGTKPPIADAGRPSNGQMAEGQCNKPLDCSSMEPVLNDGGTQSTEPWHCEKRSRMDECGIPTSMDGNLISFGTYHSAMDVGGLGAVSLTLGLRHEDGQQQQQQQMRHFGSQMLHDFVG</sequence>
<evidence type="ECO:0000256" key="4">
    <source>
        <dbReference type="ARBA" id="ARBA00023125"/>
    </source>
</evidence>
<evidence type="ECO:0000313" key="11">
    <source>
        <dbReference type="Proteomes" id="UP000504607"/>
    </source>
</evidence>
<dbReference type="RefSeq" id="XP_010935742.1">
    <property type="nucleotide sequence ID" value="XM_010937440.3"/>
</dbReference>
<protein>
    <submittedName>
        <fullName evidence="12 13">BEL1-like homeodomain protein 8</fullName>
    </submittedName>
</protein>
<feature type="region of interest" description="Disordered" evidence="9">
    <location>
        <begin position="609"/>
        <end position="639"/>
    </location>
</feature>
<comment type="similarity">
    <text evidence="2">Belongs to the TALE/BELL homeobox family.</text>
</comment>
<feature type="region of interest" description="Disordered" evidence="9">
    <location>
        <begin position="374"/>
        <end position="403"/>
    </location>
</feature>
<dbReference type="SMART" id="SM00574">
    <property type="entry name" value="POX"/>
    <property type="match status" value="1"/>
</dbReference>
<accession>A0A6I9S0W3</accession>
<evidence type="ECO:0000256" key="2">
    <source>
        <dbReference type="ARBA" id="ARBA00006454"/>
    </source>
</evidence>
<evidence type="ECO:0000256" key="5">
    <source>
        <dbReference type="ARBA" id="ARBA00023155"/>
    </source>
</evidence>
<evidence type="ECO:0000259" key="10">
    <source>
        <dbReference type="PROSITE" id="PS50071"/>
    </source>
</evidence>
<keyword evidence="11" id="KW-1185">Reference proteome</keyword>
<organism evidence="11 13">
    <name type="scientific">Elaeis guineensis var. tenera</name>
    <name type="common">Oil palm</name>
    <dbReference type="NCBI Taxonomy" id="51953"/>
    <lineage>
        <taxon>Eukaryota</taxon>
        <taxon>Viridiplantae</taxon>
        <taxon>Streptophyta</taxon>
        <taxon>Embryophyta</taxon>
        <taxon>Tracheophyta</taxon>
        <taxon>Spermatophyta</taxon>
        <taxon>Magnoliopsida</taxon>
        <taxon>Liliopsida</taxon>
        <taxon>Arecaceae</taxon>
        <taxon>Arecoideae</taxon>
        <taxon>Cocoseae</taxon>
        <taxon>Elaeidinae</taxon>
        <taxon>Elaeis</taxon>
    </lineage>
</organism>
<feature type="region of interest" description="Disordered" evidence="9">
    <location>
        <begin position="75"/>
        <end position="94"/>
    </location>
</feature>
<evidence type="ECO:0000256" key="9">
    <source>
        <dbReference type="SAM" id="MobiDB-lite"/>
    </source>
</evidence>
<evidence type="ECO:0000256" key="1">
    <source>
        <dbReference type="ARBA" id="ARBA00004123"/>
    </source>
</evidence>
<dbReference type="AlphaFoldDB" id="A0A6I9S0W3"/>
<feature type="DNA-binding region" description="Homeobox" evidence="8">
    <location>
        <begin position="532"/>
        <end position="594"/>
    </location>
</feature>
<evidence type="ECO:0000313" key="12">
    <source>
        <dbReference type="RefSeq" id="XP_010935741.1"/>
    </source>
</evidence>
<dbReference type="RefSeq" id="XP_010935741.1">
    <property type="nucleotide sequence ID" value="XM_010937439.1"/>
</dbReference>
<dbReference type="InterPro" id="IPR009057">
    <property type="entry name" value="Homeodomain-like_sf"/>
</dbReference>
<dbReference type="Proteomes" id="UP000504607">
    <property type="component" value="Chromosome 12"/>
</dbReference>
<dbReference type="KEGG" id="egu:105055580"/>
<dbReference type="GO" id="GO:0006355">
    <property type="term" value="P:regulation of DNA-templated transcription"/>
    <property type="evidence" value="ECO:0007669"/>
    <property type="project" value="InterPro"/>
</dbReference>
<dbReference type="SUPFAM" id="SSF46689">
    <property type="entry name" value="Homeodomain-like"/>
    <property type="match status" value="1"/>
</dbReference>
<evidence type="ECO:0000256" key="8">
    <source>
        <dbReference type="PROSITE-ProRule" id="PRU00108"/>
    </source>
</evidence>
<keyword evidence="3" id="KW-0805">Transcription regulation</keyword>
<reference evidence="12 13" key="1">
    <citation type="submission" date="2025-04" db="UniProtKB">
        <authorList>
            <consortium name="RefSeq"/>
        </authorList>
    </citation>
    <scope>IDENTIFICATION</scope>
</reference>
<evidence type="ECO:0000313" key="13">
    <source>
        <dbReference type="RefSeq" id="XP_010935742.1"/>
    </source>
</evidence>
<dbReference type="InterPro" id="IPR001356">
    <property type="entry name" value="HD"/>
</dbReference>
<dbReference type="GO" id="GO:0003677">
    <property type="term" value="F:DNA binding"/>
    <property type="evidence" value="ECO:0007669"/>
    <property type="project" value="UniProtKB-UniRule"/>
</dbReference>
<dbReference type="Gene3D" id="1.10.10.60">
    <property type="entry name" value="Homeodomain-like"/>
    <property type="match status" value="1"/>
</dbReference>
<dbReference type="InterPro" id="IPR006563">
    <property type="entry name" value="POX_dom"/>
</dbReference>
<feature type="compositionally biased region" description="Low complexity" evidence="9">
    <location>
        <begin position="377"/>
        <end position="394"/>
    </location>
</feature>
<dbReference type="PANTHER" id="PTHR11850">
    <property type="entry name" value="HOMEOBOX PROTEIN TRANSCRIPTION FACTORS"/>
    <property type="match status" value="1"/>
</dbReference>
<dbReference type="FunFam" id="1.10.10.60:FF:000117">
    <property type="entry name" value="BEL1-like homeodomain protein 9"/>
    <property type="match status" value="1"/>
</dbReference>
<dbReference type="SMART" id="SM00389">
    <property type="entry name" value="HOX"/>
    <property type="match status" value="1"/>
</dbReference>
<dbReference type="CDD" id="cd00086">
    <property type="entry name" value="homeodomain"/>
    <property type="match status" value="1"/>
</dbReference>
<keyword evidence="7 8" id="KW-0539">Nucleus</keyword>
<comment type="subcellular location">
    <subcellularLocation>
        <location evidence="1 8">Nucleus</location>
    </subcellularLocation>
</comment>
<dbReference type="GeneID" id="105055580"/>
<keyword evidence="6" id="KW-0804">Transcription</keyword>
<evidence type="ECO:0000256" key="7">
    <source>
        <dbReference type="ARBA" id="ARBA00023242"/>
    </source>
</evidence>
<dbReference type="GO" id="GO:0005634">
    <property type="term" value="C:nucleus"/>
    <property type="evidence" value="ECO:0007669"/>
    <property type="project" value="UniProtKB-SubCell"/>
</dbReference>
<dbReference type="PROSITE" id="PS50071">
    <property type="entry name" value="HOMEOBOX_2"/>
    <property type="match status" value="1"/>
</dbReference>